<accession>A0A4R4ABN9</accession>
<sequence>MPFSSAERALLLGGHQIGPRVIARLEQLGIEDLDTLAGQQIEPLVGLIADMLHAPCWRASPHARTAIGNAIAIARAARERTP</sequence>
<gene>
    <name evidence="1" type="ORF">EDC29_104240</name>
</gene>
<evidence type="ECO:0000313" key="2">
    <source>
        <dbReference type="Proteomes" id="UP000295247"/>
    </source>
</evidence>
<dbReference type="RefSeq" id="WP_123141775.1">
    <property type="nucleotide sequence ID" value="NZ_JAKEDQ010000022.1"/>
</dbReference>
<protein>
    <recommendedName>
        <fullName evidence="3">Pathogenicity locus Cdd1 protein</fullName>
    </recommendedName>
</protein>
<proteinExistence type="predicted"/>
<dbReference type="AlphaFoldDB" id="A0A4R4ABN9"/>
<evidence type="ECO:0008006" key="3">
    <source>
        <dbReference type="Google" id="ProtNLM"/>
    </source>
</evidence>
<dbReference type="EMBL" id="SMDC01000004">
    <property type="protein sequence ID" value="TCW36448.1"/>
    <property type="molecule type" value="Genomic_DNA"/>
</dbReference>
<comment type="caution">
    <text evidence="1">The sequence shown here is derived from an EMBL/GenBank/DDBJ whole genome shotgun (WGS) entry which is preliminary data.</text>
</comment>
<organism evidence="1 2">
    <name type="scientific">Marichromatium gracile</name>
    <name type="common">Chromatium gracile</name>
    <dbReference type="NCBI Taxonomy" id="1048"/>
    <lineage>
        <taxon>Bacteria</taxon>
        <taxon>Pseudomonadati</taxon>
        <taxon>Pseudomonadota</taxon>
        <taxon>Gammaproteobacteria</taxon>
        <taxon>Chromatiales</taxon>
        <taxon>Chromatiaceae</taxon>
        <taxon>Marichromatium</taxon>
    </lineage>
</organism>
<name>A0A4R4ABN9_MARGR</name>
<reference evidence="1 2" key="1">
    <citation type="submission" date="2019-03" db="EMBL/GenBank/DDBJ databases">
        <title>Genomic Encyclopedia of Type Strains, Phase IV (KMG-IV): sequencing the most valuable type-strain genomes for metagenomic binning, comparative biology and taxonomic classification.</title>
        <authorList>
            <person name="Goeker M."/>
        </authorList>
    </citation>
    <scope>NUCLEOTIDE SEQUENCE [LARGE SCALE GENOMIC DNA]</scope>
    <source>
        <strain evidence="1 2">DSM 203</strain>
    </source>
</reference>
<dbReference type="Proteomes" id="UP000295247">
    <property type="component" value="Unassembled WGS sequence"/>
</dbReference>
<evidence type="ECO:0000313" key="1">
    <source>
        <dbReference type="EMBL" id="TCW36448.1"/>
    </source>
</evidence>